<dbReference type="InterPro" id="IPR036915">
    <property type="entry name" value="Cyclin-like_sf"/>
</dbReference>
<evidence type="ECO:0000256" key="9">
    <source>
        <dbReference type="ARBA" id="ARBA00023242"/>
    </source>
</evidence>
<evidence type="ECO:0000313" key="16">
    <source>
        <dbReference type="EMBL" id="CAH1248214.1"/>
    </source>
</evidence>
<comment type="similarity">
    <text evidence="2">Belongs to the TFIIB family.</text>
</comment>
<evidence type="ECO:0000256" key="14">
    <source>
        <dbReference type="SAM" id="MobiDB-lite"/>
    </source>
</evidence>
<keyword evidence="17" id="KW-1185">Reference proteome</keyword>
<evidence type="ECO:0000313" key="17">
    <source>
        <dbReference type="Proteomes" id="UP000838412"/>
    </source>
</evidence>
<dbReference type="InterPro" id="IPR054078">
    <property type="entry name" value="BRF2-like_C"/>
</dbReference>
<feature type="compositionally biased region" description="Basic and acidic residues" evidence="14">
    <location>
        <begin position="344"/>
        <end position="353"/>
    </location>
</feature>
<dbReference type="GO" id="GO:0000126">
    <property type="term" value="C:transcription factor TFIIIB complex"/>
    <property type="evidence" value="ECO:0007669"/>
    <property type="project" value="TreeGrafter"/>
</dbReference>
<dbReference type="GO" id="GO:0005634">
    <property type="term" value="C:nucleus"/>
    <property type="evidence" value="ECO:0007669"/>
    <property type="project" value="UniProtKB-SubCell"/>
</dbReference>
<evidence type="ECO:0000256" key="6">
    <source>
        <dbReference type="ARBA" id="ARBA00023015"/>
    </source>
</evidence>
<feature type="domain" description="TFIIB-type" evidence="15">
    <location>
        <begin position="2"/>
        <end position="35"/>
    </location>
</feature>
<dbReference type="InterPro" id="IPR013137">
    <property type="entry name" value="Znf_TFIIB"/>
</dbReference>
<dbReference type="InterPro" id="IPR000812">
    <property type="entry name" value="TFIIB"/>
</dbReference>
<dbReference type="GO" id="GO:0008270">
    <property type="term" value="F:zinc ion binding"/>
    <property type="evidence" value="ECO:0007669"/>
    <property type="project" value="UniProtKB-KW"/>
</dbReference>
<evidence type="ECO:0000256" key="7">
    <source>
        <dbReference type="ARBA" id="ARBA00023159"/>
    </source>
</evidence>
<comment type="function">
    <text evidence="12">General activator of RNA polymerase III transcription. Factor exclusively required for RNA polymerase III transcription of genes with promoter elements upstream of the initiation sites. Contributes to the regulation of gene expression; functions as activator in the absence of oxidative stress. Down-regulates expression of target genes in response to oxidative stress. Overexpression protects cells against apoptosis in response to oxidative stress.</text>
</comment>
<dbReference type="Gene3D" id="2.20.25.10">
    <property type="match status" value="1"/>
</dbReference>
<dbReference type="Gene3D" id="1.10.472.10">
    <property type="entry name" value="Cyclin-like"/>
    <property type="match status" value="1"/>
</dbReference>
<protein>
    <recommendedName>
        <fullName evidence="10">Transcription factor IIIB 50 kDa subunit</fullName>
    </recommendedName>
    <alternativeName>
        <fullName evidence="11">B-related factor 2</fullName>
    </alternativeName>
</protein>
<dbReference type="SUPFAM" id="SSF47954">
    <property type="entry name" value="Cyclin-like"/>
    <property type="match status" value="1"/>
</dbReference>
<evidence type="ECO:0000256" key="11">
    <source>
        <dbReference type="ARBA" id="ARBA00042630"/>
    </source>
</evidence>
<dbReference type="OrthoDB" id="2121711at2759"/>
<dbReference type="GO" id="GO:0000995">
    <property type="term" value="F:RNA polymerase III general transcription initiation factor activity"/>
    <property type="evidence" value="ECO:0007669"/>
    <property type="project" value="TreeGrafter"/>
</dbReference>
<feature type="compositionally biased region" description="Basic and acidic residues" evidence="14">
    <location>
        <begin position="405"/>
        <end position="415"/>
    </location>
</feature>
<organism evidence="16 17">
    <name type="scientific">Branchiostoma lanceolatum</name>
    <name type="common">Common lancelet</name>
    <name type="synonym">Amphioxus lanceolatum</name>
    <dbReference type="NCBI Taxonomy" id="7740"/>
    <lineage>
        <taxon>Eukaryota</taxon>
        <taxon>Metazoa</taxon>
        <taxon>Chordata</taxon>
        <taxon>Cephalochordata</taxon>
        <taxon>Leptocardii</taxon>
        <taxon>Amphioxiformes</taxon>
        <taxon>Branchiostomatidae</taxon>
        <taxon>Branchiostoma</taxon>
    </lineage>
</organism>
<name>A0A8K0ECS1_BRALA</name>
<evidence type="ECO:0000256" key="4">
    <source>
        <dbReference type="ARBA" id="ARBA00022771"/>
    </source>
</evidence>
<feature type="region of interest" description="Disordered" evidence="14">
    <location>
        <begin position="391"/>
        <end position="429"/>
    </location>
</feature>
<dbReference type="PANTHER" id="PTHR11618">
    <property type="entry name" value="TRANSCRIPTION INITIATION FACTOR IIB-RELATED"/>
    <property type="match status" value="1"/>
</dbReference>
<evidence type="ECO:0000256" key="13">
    <source>
        <dbReference type="PROSITE-ProRule" id="PRU00469"/>
    </source>
</evidence>
<dbReference type="AlphaFoldDB" id="A0A8K0ECS1"/>
<dbReference type="SUPFAM" id="SSF57783">
    <property type="entry name" value="Zinc beta-ribbon"/>
    <property type="match status" value="1"/>
</dbReference>
<evidence type="ECO:0000256" key="3">
    <source>
        <dbReference type="ARBA" id="ARBA00022723"/>
    </source>
</evidence>
<evidence type="ECO:0000256" key="12">
    <source>
        <dbReference type="ARBA" id="ARBA00045875"/>
    </source>
</evidence>
<feature type="region of interest" description="Disordered" evidence="14">
    <location>
        <begin position="315"/>
        <end position="370"/>
    </location>
</feature>
<reference evidence="16" key="1">
    <citation type="submission" date="2022-01" db="EMBL/GenBank/DDBJ databases">
        <authorList>
            <person name="Braso-Vives M."/>
        </authorList>
    </citation>
    <scope>NUCLEOTIDE SEQUENCE</scope>
</reference>
<keyword evidence="7" id="KW-0010">Activator</keyword>
<keyword evidence="6" id="KW-0805">Transcription regulation</keyword>
<dbReference type="GO" id="GO:0097550">
    <property type="term" value="C:transcription preinitiation complex"/>
    <property type="evidence" value="ECO:0007669"/>
    <property type="project" value="TreeGrafter"/>
</dbReference>
<gene>
    <name evidence="16" type="primary">BRF2</name>
    <name evidence="16" type="ORF">BLAG_LOCUS9615</name>
</gene>
<keyword evidence="8" id="KW-0804">Transcription</keyword>
<proteinExistence type="inferred from homology"/>
<dbReference type="GO" id="GO:0070897">
    <property type="term" value="P:transcription preinitiation complex assembly"/>
    <property type="evidence" value="ECO:0007669"/>
    <property type="project" value="InterPro"/>
</dbReference>
<dbReference type="Pfam" id="PF21886">
    <property type="entry name" value="BRF2-like_C_cyclin_rpt"/>
    <property type="match status" value="1"/>
</dbReference>
<dbReference type="Proteomes" id="UP000838412">
    <property type="component" value="Chromosome 16"/>
</dbReference>
<evidence type="ECO:0000256" key="1">
    <source>
        <dbReference type="ARBA" id="ARBA00004123"/>
    </source>
</evidence>
<comment type="subcellular location">
    <subcellularLocation>
        <location evidence="1">Nucleus</location>
    </subcellularLocation>
</comment>
<keyword evidence="4 13" id="KW-0863">Zinc-finger</keyword>
<evidence type="ECO:0000259" key="15">
    <source>
        <dbReference type="PROSITE" id="PS51134"/>
    </source>
</evidence>
<dbReference type="GO" id="GO:0001006">
    <property type="term" value="F:RNA polymerase III type 3 promoter sequence-specific DNA binding"/>
    <property type="evidence" value="ECO:0007669"/>
    <property type="project" value="TreeGrafter"/>
</dbReference>
<dbReference type="EMBL" id="OV696701">
    <property type="protein sequence ID" value="CAH1248214.1"/>
    <property type="molecule type" value="Genomic_DNA"/>
</dbReference>
<dbReference type="CDD" id="cd20555">
    <property type="entry name" value="CYCLIN_BRF2"/>
    <property type="match status" value="1"/>
</dbReference>
<keyword evidence="9" id="KW-0539">Nucleus</keyword>
<accession>A0A8K0ECS1</accession>
<keyword evidence="5" id="KW-0862">Zinc</keyword>
<evidence type="ECO:0000256" key="8">
    <source>
        <dbReference type="ARBA" id="ARBA00023163"/>
    </source>
</evidence>
<sequence length="429" mass="49148">MSAMVCTQCGSQNIQTDPHFCMEQRICTDCGFVLEEGSFQNDPSRVYAPHAAQLTLPLKYRQHNNFHDHVSKARRDGATRVEEICAMLRVTSDTMVEEAKTLYGRAYDLTALKKTKREKKRVLPGCCVYIVCRQHDWPITLSDMWELLQCIDSVFYSVYKVVLTELNIVITVPDIETVVPSVIKKCDLTFDLDDEQIKTVTKIVYLAKNTWISCGRRYDPIIIAAVFLVWKTADYGKRKTTNITSFCRQNKSGRQVVDMVRSRVHELEDVLLKLASEIPWVQTAQINKKNIVCYISDILKYEKTLLDGKYVFTDDDSDHDGEDDERELQDKFLPPSMQNPKATSDIRDTDRTSSDVSVPVSYSTELGENDIPDSEMHKYIKTTKEVMLAEEVMTKAANKTEEEDPCKRKAPSDTHKSHKKKRSDVENTP</sequence>
<evidence type="ECO:0000256" key="10">
    <source>
        <dbReference type="ARBA" id="ARBA00039848"/>
    </source>
</evidence>
<evidence type="ECO:0000256" key="5">
    <source>
        <dbReference type="ARBA" id="ARBA00022833"/>
    </source>
</evidence>
<feature type="compositionally biased region" description="Acidic residues" evidence="14">
    <location>
        <begin position="315"/>
        <end position="327"/>
    </location>
</feature>
<evidence type="ECO:0000256" key="2">
    <source>
        <dbReference type="ARBA" id="ARBA00010857"/>
    </source>
</evidence>
<dbReference type="PROSITE" id="PS51134">
    <property type="entry name" value="ZF_TFIIB"/>
    <property type="match status" value="1"/>
</dbReference>
<keyword evidence="3" id="KW-0479">Metal-binding</keyword>
<dbReference type="PANTHER" id="PTHR11618:SF4">
    <property type="entry name" value="TRANSCRIPTION FACTOR IIIB 90 KDA SUBUNIT"/>
    <property type="match status" value="1"/>
</dbReference>